<comment type="caution">
    <text evidence="11">The sequence shown here is derived from an EMBL/GenBank/DDBJ whole genome shotgun (WGS) entry which is preliminary data.</text>
</comment>
<feature type="transmembrane region" description="Helical" evidence="8">
    <location>
        <begin position="338"/>
        <end position="357"/>
    </location>
</feature>
<dbReference type="EMBL" id="QFNF01000025">
    <property type="protein sequence ID" value="PZO76709.1"/>
    <property type="molecule type" value="Genomic_DNA"/>
</dbReference>
<evidence type="ECO:0000256" key="1">
    <source>
        <dbReference type="ARBA" id="ARBA00004141"/>
    </source>
</evidence>
<feature type="transmembrane region" description="Helical" evidence="8">
    <location>
        <begin position="269"/>
        <end position="289"/>
    </location>
</feature>
<dbReference type="Gene3D" id="3.90.550.10">
    <property type="entry name" value="Spore Coat Polysaccharide Biosynthesis Protein SpsA, Chain A"/>
    <property type="match status" value="1"/>
</dbReference>
<dbReference type="Pfam" id="PF04138">
    <property type="entry name" value="GtrA_DPMS_TM"/>
    <property type="match status" value="1"/>
</dbReference>
<evidence type="ECO:0000256" key="5">
    <source>
        <dbReference type="ARBA" id="ARBA00022692"/>
    </source>
</evidence>
<dbReference type="InterPro" id="IPR029044">
    <property type="entry name" value="Nucleotide-diphossugar_trans"/>
</dbReference>
<evidence type="ECO:0000256" key="4">
    <source>
        <dbReference type="ARBA" id="ARBA00022679"/>
    </source>
</evidence>
<dbReference type="InterPro" id="IPR039528">
    <property type="entry name" value="DPM1-like"/>
</dbReference>
<evidence type="ECO:0000259" key="10">
    <source>
        <dbReference type="Pfam" id="PF04138"/>
    </source>
</evidence>
<dbReference type="GO" id="GO:0000271">
    <property type="term" value="P:polysaccharide biosynthetic process"/>
    <property type="evidence" value="ECO:0007669"/>
    <property type="project" value="InterPro"/>
</dbReference>
<dbReference type="GO" id="GO:0016020">
    <property type="term" value="C:membrane"/>
    <property type="evidence" value="ECO:0007669"/>
    <property type="project" value="UniProtKB-SubCell"/>
</dbReference>
<keyword evidence="5 8" id="KW-0812">Transmembrane</keyword>
<evidence type="ECO:0000313" key="11">
    <source>
        <dbReference type="EMBL" id="PZO76709.1"/>
    </source>
</evidence>
<dbReference type="InterPro" id="IPR007267">
    <property type="entry name" value="GtrA_DPMS_TM"/>
</dbReference>
<dbReference type="GO" id="GO:0009247">
    <property type="term" value="P:glycolipid biosynthetic process"/>
    <property type="evidence" value="ECO:0007669"/>
    <property type="project" value="TreeGrafter"/>
</dbReference>
<name>A0A2W4Z9Z0_9SPHN</name>
<dbReference type="InterPro" id="IPR001173">
    <property type="entry name" value="Glyco_trans_2-like"/>
</dbReference>
<sequence>MPMTPLDLAVVVPVFNERGNVPLLVAALDAALAGIAWEAIFVDDDSPDGTADVARAIARDDPRIRVIQRIGRRGLSSACIEGMCATAAPLVAVIDGDLQHDEALLPRMAAALTADPALDLVIGSRFVAGGGTGAWDADRVAKSALATRLSRRVLKAELSDPMSGFFMIRGAVVRSVVPRLSGIGFKILLDILTAAPQPLKFAELPYVFRTRAVGESKLDHVVALEYLIALYDRMFGRVVPVRFVMFSAIGAAGAIVHLAVLGLCLELGAGFIAATIVATVMAMTFNFCLNNLLTYRDRRLRGARALVDGWVSFCAVCSVGAVANVGVAAFLYDVRGGAWALPALAGIAVGAVWNFALSSRFTWGRYGRRRAA</sequence>
<keyword evidence="4" id="KW-0808">Transferase</keyword>
<keyword evidence="6 8" id="KW-1133">Transmembrane helix</keyword>
<dbReference type="Pfam" id="PF00535">
    <property type="entry name" value="Glycos_transf_2"/>
    <property type="match status" value="1"/>
</dbReference>
<feature type="domain" description="GtrA/DPMS transmembrane" evidence="10">
    <location>
        <begin position="246"/>
        <end position="363"/>
    </location>
</feature>
<gene>
    <name evidence="11" type="ORF">DI632_10155</name>
</gene>
<evidence type="ECO:0000256" key="2">
    <source>
        <dbReference type="ARBA" id="ARBA00006739"/>
    </source>
</evidence>
<comment type="subcellular location">
    <subcellularLocation>
        <location evidence="1">Membrane</location>
        <topology evidence="1">Multi-pass membrane protein</topology>
    </subcellularLocation>
</comment>
<dbReference type="GO" id="GO:0004582">
    <property type="term" value="F:dolichyl-phosphate beta-D-mannosyltransferase activity"/>
    <property type="evidence" value="ECO:0007669"/>
    <property type="project" value="InterPro"/>
</dbReference>
<protein>
    <submittedName>
        <fullName evidence="11">Dolichol monophosphate mannose synthase</fullName>
    </submittedName>
</protein>
<evidence type="ECO:0000256" key="6">
    <source>
        <dbReference type="ARBA" id="ARBA00022989"/>
    </source>
</evidence>
<dbReference type="SUPFAM" id="SSF53448">
    <property type="entry name" value="Nucleotide-diphospho-sugar transferases"/>
    <property type="match status" value="1"/>
</dbReference>
<proteinExistence type="inferred from homology"/>
<comment type="similarity">
    <text evidence="2">Belongs to the glycosyltransferase 2 family.</text>
</comment>
<dbReference type="Proteomes" id="UP000248614">
    <property type="component" value="Unassembled WGS sequence"/>
</dbReference>
<reference evidence="11 12" key="1">
    <citation type="submission" date="2017-08" db="EMBL/GenBank/DDBJ databases">
        <title>Infants hospitalized years apart are colonized by the same room-sourced microbial strains.</title>
        <authorList>
            <person name="Brooks B."/>
            <person name="Olm M.R."/>
            <person name="Firek B.A."/>
            <person name="Baker R."/>
            <person name="Thomas B.C."/>
            <person name="Morowitz M.J."/>
            <person name="Banfield J.F."/>
        </authorList>
    </citation>
    <scope>NUCLEOTIDE SEQUENCE [LARGE SCALE GENOMIC DNA]</scope>
    <source>
        <strain evidence="11">S2_018_000_R3_110</strain>
    </source>
</reference>
<feature type="transmembrane region" description="Helical" evidence="8">
    <location>
        <begin position="310"/>
        <end position="332"/>
    </location>
</feature>
<evidence type="ECO:0000256" key="3">
    <source>
        <dbReference type="ARBA" id="ARBA00022676"/>
    </source>
</evidence>
<evidence type="ECO:0000259" key="9">
    <source>
        <dbReference type="Pfam" id="PF00535"/>
    </source>
</evidence>
<dbReference type="AlphaFoldDB" id="A0A2W4Z9Z0"/>
<evidence type="ECO:0000256" key="8">
    <source>
        <dbReference type="SAM" id="Phobius"/>
    </source>
</evidence>
<evidence type="ECO:0000313" key="12">
    <source>
        <dbReference type="Proteomes" id="UP000248614"/>
    </source>
</evidence>
<dbReference type="CDD" id="cd06442">
    <property type="entry name" value="DPM1_like"/>
    <property type="match status" value="1"/>
</dbReference>
<feature type="domain" description="Glycosyltransferase 2-like" evidence="9">
    <location>
        <begin position="10"/>
        <end position="173"/>
    </location>
</feature>
<accession>A0A2W4Z9Z0</accession>
<evidence type="ECO:0000256" key="7">
    <source>
        <dbReference type="ARBA" id="ARBA00023136"/>
    </source>
</evidence>
<feature type="transmembrane region" description="Helical" evidence="8">
    <location>
        <begin position="243"/>
        <end position="263"/>
    </location>
</feature>
<dbReference type="PANTHER" id="PTHR43398:SF1">
    <property type="entry name" value="DOLICHOL-PHOSPHATE MANNOSYLTRANSFERASE SUBUNIT 1"/>
    <property type="match status" value="1"/>
</dbReference>
<organism evidence="11 12">
    <name type="scientific">Sphingomonas hengshuiensis</name>
    <dbReference type="NCBI Taxonomy" id="1609977"/>
    <lineage>
        <taxon>Bacteria</taxon>
        <taxon>Pseudomonadati</taxon>
        <taxon>Pseudomonadota</taxon>
        <taxon>Alphaproteobacteria</taxon>
        <taxon>Sphingomonadales</taxon>
        <taxon>Sphingomonadaceae</taxon>
        <taxon>Sphingomonas</taxon>
    </lineage>
</organism>
<keyword evidence="3" id="KW-0328">Glycosyltransferase</keyword>
<dbReference type="PANTHER" id="PTHR43398">
    <property type="entry name" value="DOLICHOL-PHOSPHATE MANNOSYLTRANSFERASE SUBUNIT 1"/>
    <property type="match status" value="1"/>
</dbReference>
<keyword evidence="7 8" id="KW-0472">Membrane</keyword>